<evidence type="ECO:0000313" key="2">
    <source>
        <dbReference type="EMBL" id="CCC94086.1"/>
    </source>
</evidence>
<organism evidence="2">
    <name type="scientific">Trypanosoma congolense (strain IL3000)</name>
    <dbReference type="NCBI Taxonomy" id="1068625"/>
    <lineage>
        <taxon>Eukaryota</taxon>
        <taxon>Discoba</taxon>
        <taxon>Euglenozoa</taxon>
        <taxon>Kinetoplastea</taxon>
        <taxon>Metakinetoplastina</taxon>
        <taxon>Trypanosomatida</taxon>
        <taxon>Trypanosomatidae</taxon>
        <taxon>Trypanosoma</taxon>
        <taxon>Nannomonas</taxon>
    </lineage>
</organism>
<name>G0UXG9_TRYCI</name>
<dbReference type="EMBL" id="HE575323">
    <property type="protein sequence ID" value="CCC94086.1"/>
    <property type="molecule type" value="Genomic_DNA"/>
</dbReference>
<proteinExistence type="predicted"/>
<sequence>MWHHTKEAYFQRDLSSPNTWQMAGAVHAPSVLPKALVMKSEDDLANDVPCDDCGVAVFSNAVAGGLGPCSLSHCGATDLRLLEEVDEENQCSLPQHPCFLLNDEITNEMEENVKYTPWFTPAHTHRLLDEVDSTDHSVTCPGLLATVTVAQDHRDPGAPTKGQASRVRIFHEEEELTIPFPRVPQFSNMCSLNADDDLRGSGDGALTPCGSSNLSRITPLEEGGESVDLANHITRLVIGTSPTPKKLDFVTPLEDVGVTGRVNVGAENVCGKDYNPCSSSEPPGFTRRNKRFLEDLDLNVSAQPFNPSSAKVDFGTPRKCRRVDMAGGRGGEQRQHMTGCLKL</sequence>
<protein>
    <submittedName>
        <fullName evidence="2">Uncharacterized protein TCIL3000_10_8620</fullName>
    </submittedName>
</protein>
<dbReference type="VEuPathDB" id="TriTrypDB:TcIL3000_10_8620"/>
<accession>G0UXG9</accession>
<feature type="region of interest" description="Disordered" evidence="1">
    <location>
        <begin position="324"/>
        <end position="343"/>
    </location>
</feature>
<reference evidence="2" key="1">
    <citation type="journal article" date="2012" name="Proc. Natl. Acad. Sci. U.S.A.">
        <title>Antigenic diversity is generated by distinct evolutionary mechanisms in African trypanosome species.</title>
        <authorList>
            <person name="Jackson A.P."/>
            <person name="Berry A."/>
            <person name="Aslett M."/>
            <person name="Allison H.C."/>
            <person name="Burton P."/>
            <person name="Vavrova-Anderson J."/>
            <person name="Brown R."/>
            <person name="Browne H."/>
            <person name="Corton N."/>
            <person name="Hauser H."/>
            <person name="Gamble J."/>
            <person name="Gilderthorp R."/>
            <person name="Marcello L."/>
            <person name="McQuillan J."/>
            <person name="Otto T.D."/>
            <person name="Quail M.A."/>
            <person name="Sanders M.J."/>
            <person name="van Tonder A."/>
            <person name="Ginger M.L."/>
            <person name="Field M.C."/>
            <person name="Barry J.D."/>
            <person name="Hertz-Fowler C."/>
            <person name="Berriman M."/>
        </authorList>
    </citation>
    <scope>NUCLEOTIDE SEQUENCE</scope>
    <source>
        <strain evidence="2">IL3000</strain>
    </source>
</reference>
<gene>
    <name evidence="2" type="ORF">TCIL3000_10_8620</name>
</gene>
<dbReference type="AlphaFoldDB" id="G0UXG9"/>
<evidence type="ECO:0000256" key="1">
    <source>
        <dbReference type="SAM" id="MobiDB-lite"/>
    </source>
</evidence>